<accession>A0A0E9VDA4</accession>
<protein>
    <submittedName>
        <fullName evidence="1">Uncharacterized protein</fullName>
    </submittedName>
</protein>
<organism evidence="1">
    <name type="scientific">Anguilla anguilla</name>
    <name type="common">European freshwater eel</name>
    <name type="synonym">Muraena anguilla</name>
    <dbReference type="NCBI Taxonomy" id="7936"/>
    <lineage>
        <taxon>Eukaryota</taxon>
        <taxon>Metazoa</taxon>
        <taxon>Chordata</taxon>
        <taxon>Craniata</taxon>
        <taxon>Vertebrata</taxon>
        <taxon>Euteleostomi</taxon>
        <taxon>Actinopterygii</taxon>
        <taxon>Neopterygii</taxon>
        <taxon>Teleostei</taxon>
        <taxon>Anguilliformes</taxon>
        <taxon>Anguillidae</taxon>
        <taxon>Anguilla</taxon>
    </lineage>
</organism>
<reference evidence="1" key="1">
    <citation type="submission" date="2014-11" db="EMBL/GenBank/DDBJ databases">
        <authorList>
            <person name="Amaro Gonzalez C."/>
        </authorList>
    </citation>
    <scope>NUCLEOTIDE SEQUENCE</scope>
</reference>
<dbReference type="EMBL" id="GBXM01033384">
    <property type="protein sequence ID" value="JAH75193.1"/>
    <property type="molecule type" value="Transcribed_RNA"/>
</dbReference>
<sequence>MCRSPSRRMHSFNKEILQGDTQCAVLS</sequence>
<reference evidence="1" key="2">
    <citation type="journal article" date="2015" name="Fish Shellfish Immunol.">
        <title>Early steps in the European eel (Anguilla anguilla)-Vibrio vulnificus interaction in the gills: Role of the RtxA13 toxin.</title>
        <authorList>
            <person name="Callol A."/>
            <person name="Pajuelo D."/>
            <person name="Ebbesson L."/>
            <person name="Teles M."/>
            <person name="MacKenzie S."/>
            <person name="Amaro C."/>
        </authorList>
    </citation>
    <scope>NUCLEOTIDE SEQUENCE</scope>
</reference>
<dbReference type="AlphaFoldDB" id="A0A0E9VDA4"/>
<evidence type="ECO:0000313" key="1">
    <source>
        <dbReference type="EMBL" id="JAH75193.1"/>
    </source>
</evidence>
<name>A0A0E9VDA4_ANGAN</name>
<proteinExistence type="predicted"/>